<keyword evidence="1" id="KW-0812">Transmembrane</keyword>
<evidence type="ECO:0000256" key="1">
    <source>
        <dbReference type="SAM" id="Phobius"/>
    </source>
</evidence>
<dbReference type="AlphaFoldDB" id="A0A6G0Z2I1"/>
<keyword evidence="1" id="KW-1133">Transmembrane helix</keyword>
<gene>
    <name evidence="2" type="ORF">FWK35_00002667</name>
</gene>
<keyword evidence="1" id="KW-0472">Membrane</keyword>
<evidence type="ECO:0000313" key="3">
    <source>
        <dbReference type="Proteomes" id="UP000478052"/>
    </source>
</evidence>
<protein>
    <submittedName>
        <fullName evidence="2">Uncharacterized protein</fullName>
    </submittedName>
</protein>
<feature type="transmembrane region" description="Helical" evidence="1">
    <location>
        <begin position="60"/>
        <end position="85"/>
    </location>
</feature>
<name>A0A6G0Z2I1_APHCR</name>
<dbReference type="Proteomes" id="UP000478052">
    <property type="component" value="Unassembled WGS sequence"/>
</dbReference>
<proteinExistence type="predicted"/>
<accession>A0A6G0Z2I1</accession>
<dbReference type="EMBL" id="VUJU01001596">
    <property type="protein sequence ID" value="KAF0764595.1"/>
    <property type="molecule type" value="Genomic_DNA"/>
</dbReference>
<comment type="caution">
    <text evidence="2">The sequence shown here is derived from an EMBL/GenBank/DDBJ whole genome shotgun (WGS) entry which is preliminary data.</text>
</comment>
<keyword evidence="3" id="KW-1185">Reference proteome</keyword>
<reference evidence="2 3" key="1">
    <citation type="submission" date="2019-08" db="EMBL/GenBank/DDBJ databases">
        <title>Whole genome of Aphis craccivora.</title>
        <authorList>
            <person name="Voronova N.V."/>
            <person name="Shulinski R.S."/>
            <person name="Bandarenka Y.V."/>
            <person name="Zhorov D.G."/>
            <person name="Warner D."/>
        </authorList>
    </citation>
    <scope>NUCLEOTIDE SEQUENCE [LARGE SCALE GENOMIC DNA]</scope>
    <source>
        <strain evidence="2">180601</strain>
        <tissue evidence="2">Whole Body</tissue>
    </source>
</reference>
<organism evidence="2 3">
    <name type="scientific">Aphis craccivora</name>
    <name type="common">Cowpea aphid</name>
    <dbReference type="NCBI Taxonomy" id="307492"/>
    <lineage>
        <taxon>Eukaryota</taxon>
        <taxon>Metazoa</taxon>
        <taxon>Ecdysozoa</taxon>
        <taxon>Arthropoda</taxon>
        <taxon>Hexapoda</taxon>
        <taxon>Insecta</taxon>
        <taxon>Pterygota</taxon>
        <taxon>Neoptera</taxon>
        <taxon>Paraneoptera</taxon>
        <taxon>Hemiptera</taxon>
        <taxon>Sternorrhyncha</taxon>
        <taxon>Aphidomorpha</taxon>
        <taxon>Aphidoidea</taxon>
        <taxon>Aphididae</taxon>
        <taxon>Aphidini</taxon>
        <taxon>Aphis</taxon>
        <taxon>Aphis</taxon>
    </lineage>
</organism>
<sequence length="191" mass="22194">MGRTIKILGISEVVSMSTHKSGCYTNYKPNIKNHQMATMPGTLLYLIHRAGSRTKKKRQWWLIIIIVQYSLQYFNTKLILAGFLLSNQKPTFSDVFNIERRVQEYQILSLNKGAPMHVGHGVYNKAFASEEKSMILRHRHRDGDFNINFADDKNLPLLEFIKNEFGLNTSNDRNLSTTKYKTTIDLYKIFE</sequence>
<evidence type="ECO:0000313" key="2">
    <source>
        <dbReference type="EMBL" id="KAF0764595.1"/>
    </source>
</evidence>